<accession>A0A1N6RFG4</accession>
<protein>
    <submittedName>
        <fullName evidence="1">Uncharacterized protein</fullName>
    </submittedName>
</protein>
<dbReference type="EMBL" id="FTMS01000006">
    <property type="protein sequence ID" value="SIQ27628.1"/>
    <property type="molecule type" value="Genomic_DNA"/>
</dbReference>
<dbReference type="AlphaFoldDB" id="A0A1N6RFG4"/>
<organism evidence="1 2">
    <name type="scientific">Alkalispirochaeta americana</name>
    <dbReference type="NCBI Taxonomy" id="159291"/>
    <lineage>
        <taxon>Bacteria</taxon>
        <taxon>Pseudomonadati</taxon>
        <taxon>Spirochaetota</taxon>
        <taxon>Spirochaetia</taxon>
        <taxon>Spirochaetales</taxon>
        <taxon>Spirochaetaceae</taxon>
        <taxon>Alkalispirochaeta</taxon>
    </lineage>
</organism>
<dbReference type="Proteomes" id="UP000186400">
    <property type="component" value="Unassembled WGS sequence"/>
</dbReference>
<gene>
    <name evidence="1" type="ORF">SAMN05920897_10693</name>
</gene>
<name>A0A1N6RFG4_9SPIO</name>
<keyword evidence="2" id="KW-1185">Reference proteome</keyword>
<reference evidence="1 2" key="1">
    <citation type="submission" date="2017-01" db="EMBL/GenBank/DDBJ databases">
        <authorList>
            <person name="Mah S.A."/>
            <person name="Swanson W.J."/>
            <person name="Moy G.W."/>
            <person name="Vacquier V.D."/>
        </authorList>
    </citation>
    <scope>NUCLEOTIDE SEQUENCE [LARGE SCALE GENOMIC DNA]</scope>
    <source>
        <strain evidence="1 2">ASpG1</strain>
    </source>
</reference>
<sequence length="122" mass="13517">MGPDEDVAYVVPSLGGRIQLSQWIGLQATYFMGFNNDGDISNSIWMEGDYAVNPVVTVKLGGSAELGDDVELPDGSDLTYNLISGIRVAFTDSVSARYQLDYIGREDQDDGVRSFFFVDWRF</sequence>
<dbReference type="RefSeq" id="WP_143559139.1">
    <property type="nucleotide sequence ID" value="NZ_FTMS01000006.1"/>
</dbReference>
<evidence type="ECO:0000313" key="2">
    <source>
        <dbReference type="Proteomes" id="UP000186400"/>
    </source>
</evidence>
<proteinExistence type="predicted"/>
<evidence type="ECO:0000313" key="1">
    <source>
        <dbReference type="EMBL" id="SIQ27628.1"/>
    </source>
</evidence>
<dbReference type="STRING" id="159291.SAMN05920897_10693"/>